<sequence length="114" mass="11923">MTLHRSRIAVLATLLAFLAVLGMTALGGWHAATFHDDVPDVALAVSHVHVADVMDDHDDNVVHVAAHAVAHAFAVPADVAPSFALAEVAPAWPTRESVDRAGTGPTSLLRPPRA</sequence>
<evidence type="ECO:0000313" key="3">
    <source>
        <dbReference type="Proteomes" id="UP000244189"/>
    </source>
</evidence>
<name>A0A2T5GJ03_9SPHN</name>
<keyword evidence="3" id="KW-1185">Reference proteome</keyword>
<reference evidence="2 3" key="1">
    <citation type="submission" date="2018-04" db="EMBL/GenBank/DDBJ databases">
        <title>Genomic Encyclopedia of Type Strains, Phase III (KMG-III): the genomes of soil and plant-associated and newly described type strains.</title>
        <authorList>
            <person name="Whitman W."/>
        </authorList>
    </citation>
    <scope>NUCLEOTIDE SEQUENCE [LARGE SCALE GENOMIC DNA]</scope>
    <source>
        <strain evidence="2 3">MA101b</strain>
    </source>
</reference>
<proteinExistence type="predicted"/>
<evidence type="ECO:0000256" key="1">
    <source>
        <dbReference type="SAM" id="MobiDB-lite"/>
    </source>
</evidence>
<accession>A0A2T5GJ03</accession>
<gene>
    <name evidence="2" type="ORF">C8J26_3057</name>
</gene>
<comment type="caution">
    <text evidence="2">The sequence shown here is derived from an EMBL/GenBank/DDBJ whole genome shotgun (WGS) entry which is preliminary data.</text>
</comment>
<dbReference type="Proteomes" id="UP000244189">
    <property type="component" value="Unassembled WGS sequence"/>
</dbReference>
<protein>
    <submittedName>
        <fullName evidence="2">Uncharacterized protein</fullName>
    </submittedName>
</protein>
<feature type="region of interest" description="Disordered" evidence="1">
    <location>
        <begin position="94"/>
        <end position="114"/>
    </location>
</feature>
<evidence type="ECO:0000313" key="2">
    <source>
        <dbReference type="EMBL" id="PTQ59315.1"/>
    </source>
</evidence>
<dbReference type="RefSeq" id="WP_130326023.1">
    <property type="nucleotide sequence ID" value="NZ_JASPFP010000001.1"/>
</dbReference>
<organism evidence="2 3">
    <name type="scientific">Sphingomonas aurantiaca</name>
    <dbReference type="NCBI Taxonomy" id="185949"/>
    <lineage>
        <taxon>Bacteria</taxon>
        <taxon>Pseudomonadati</taxon>
        <taxon>Pseudomonadota</taxon>
        <taxon>Alphaproteobacteria</taxon>
        <taxon>Sphingomonadales</taxon>
        <taxon>Sphingomonadaceae</taxon>
        <taxon>Sphingomonas</taxon>
    </lineage>
</organism>
<dbReference type="AlphaFoldDB" id="A0A2T5GJ03"/>
<dbReference type="EMBL" id="QAOG01000005">
    <property type="protein sequence ID" value="PTQ59315.1"/>
    <property type="molecule type" value="Genomic_DNA"/>
</dbReference>